<reference evidence="3" key="2">
    <citation type="submission" date="2025-09" db="UniProtKB">
        <authorList>
            <consortium name="Ensembl"/>
        </authorList>
    </citation>
    <scope>IDENTIFICATION</scope>
</reference>
<evidence type="ECO:0008006" key="5">
    <source>
        <dbReference type="Google" id="ProtNLM"/>
    </source>
</evidence>
<accession>A0A8B9DI85</accession>
<evidence type="ECO:0000313" key="4">
    <source>
        <dbReference type="Proteomes" id="UP000694521"/>
    </source>
</evidence>
<reference evidence="3" key="1">
    <citation type="submission" date="2025-08" db="UniProtKB">
        <authorList>
            <consortium name="Ensembl"/>
        </authorList>
    </citation>
    <scope>IDENTIFICATION</scope>
</reference>
<evidence type="ECO:0000313" key="3">
    <source>
        <dbReference type="Ensembl" id="ENSACDP00005006594.1"/>
    </source>
</evidence>
<dbReference type="AlphaFoldDB" id="A0A8B9DI85"/>
<sequence length="227" mass="24783">MKAAVQGQQDCVAALLLAGADLQAVDPIKGKTAREWAAFTGRFETTVRIRSLLRRPRAEQFGTRYLPEWPALAGLVAKALSPKSRSQRLSEKIRSLFTFRFPRDPEEDGVMDHMVRMTTALASPFVATACQTVCPDSPPEVGKRRLSVPEILQQHVPDAAPCSLPTPSSSRALALPGPMVLGGILPSARSRSRVGAEGAPFCSFFFYLFDLTEILILRSVAERDCAN</sequence>
<keyword evidence="2" id="KW-0040">ANK repeat</keyword>
<proteinExistence type="predicted"/>
<keyword evidence="1" id="KW-0677">Repeat</keyword>
<protein>
    <recommendedName>
        <fullName evidence="5">Ankyrin repeat domain 33</fullName>
    </recommendedName>
</protein>
<evidence type="ECO:0000256" key="1">
    <source>
        <dbReference type="ARBA" id="ARBA00022737"/>
    </source>
</evidence>
<dbReference type="Proteomes" id="UP000694521">
    <property type="component" value="Unplaced"/>
</dbReference>
<dbReference type="PANTHER" id="PTHR24173:SF29">
    <property type="entry name" value="PHOTORECEPTOR ANKYRIN REPEAT PROTEIN"/>
    <property type="match status" value="1"/>
</dbReference>
<evidence type="ECO:0000256" key="2">
    <source>
        <dbReference type="ARBA" id="ARBA00023043"/>
    </source>
</evidence>
<dbReference type="PANTHER" id="PTHR24173">
    <property type="entry name" value="ANKYRIN REPEAT CONTAINING"/>
    <property type="match status" value="1"/>
</dbReference>
<keyword evidence="4" id="KW-1185">Reference proteome</keyword>
<organism evidence="3 4">
    <name type="scientific">Anser cygnoides</name>
    <name type="common">Swan goose</name>
    <dbReference type="NCBI Taxonomy" id="8845"/>
    <lineage>
        <taxon>Eukaryota</taxon>
        <taxon>Metazoa</taxon>
        <taxon>Chordata</taxon>
        <taxon>Craniata</taxon>
        <taxon>Vertebrata</taxon>
        <taxon>Euteleostomi</taxon>
        <taxon>Archelosauria</taxon>
        <taxon>Archosauria</taxon>
        <taxon>Dinosauria</taxon>
        <taxon>Saurischia</taxon>
        <taxon>Theropoda</taxon>
        <taxon>Coelurosauria</taxon>
        <taxon>Aves</taxon>
        <taxon>Neognathae</taxon>
        <taxon>Galloanserae</taxon>
        <taxon>Anseriformes</taxon>
        <taxon>Anatidae</taxon>
        <taxon>Anserinae</taxon>
        <taxon>Anser</taxon>
    </lineage>
</organism>
<dbReference type="Ensembl" id="ENSACDT00005007939.1">
    <property type="protein sequence ID" value="ENSACDP00005006594.1"/>
    <property type="gene ID" value="ENSACDG00005004836.1"/>
</dbReference>
<name>A0A8B9DI85_ANSCY</name>